<dbReference type="InterPro" id="IPR039373">
    <property type="entry name" value="Peptidase_M28B"/>
</dbReference>
<sequence length="580" mass="62999">MTDISSVRGAVDGDIMWRHLEEFAKYQKEAGTLGELESLRYCEDVMRSYGYRTELLSHEAYISLPKPGASVKVGGVEVGAITHSFSRSAPAGGLKGKVVDVGKGMPDDYKGKDVRGKIVLMDGIANPVVTMIACRMGAIGQIHVSPSEQRHEMCISPVWGSPDDRKAKNLPTSVVCTVRESDGAKLREELAKNGAADGVLVADVDTGWRPTPILVADMSSSAGGDEEPFVFYTGHHDTWYYGVMDNGGANATMIEVARIAALHRDQWKRALRVVFWSGHSQGRYSSSSWYADHNWEELQRRALVHVNVDSTGGKNNTVVADTAAAAELRGLASEAIREVSGQTFGNARMARAGDQSFWGMGVPAIFGNMSTHPVDAAPAANGPVAMFRPGKSGGFGTGWWWHTPDDLIEQMDSDILVRDTQIYMHTVWRLLTDAALPLDYAEHGRYLLEELASLQTAVGARFDLSELQRRAEKLVALASALPPDADPVLVNGILFKVSRALVPVDYTDCDAFDHDPALPMRAYPSLQGVRDLPTLPTGSDEEKFMTTRLVRARNRVAVALAAACAALEEGLAELKKGKSQ</sequence>
<evidence type="ECO:0000313" key="3">
    <source>
        <dbReference type="Proteomes" id="UP001156140"/>
    </source>
</evidence>
<organism evidence="2 3">
    <name type="scientific">Paradevosia shaoguanensis</name>
    <dbReference type="NCBI Taxonomy" id="1335043"/>
    <lineage>
        <taxon>Bacteria</taxon>
        <taxon>Pseudomonadati</taxon>
        <taxon>Pseudomonadota</taxon>
        <taxon>Alphaproteobacteria</taxon>
        <taxon>Hyphomicrobiales</taxon>
        <taxon>Devosiaceae</taxon>
        <taxon>Paradevosia</taxon>
    </lineage>
</organism>
<proteinExistence type="predicted"/>
<evidence type="ECO:0000313" key="2">
    <source>
        <dbReference type="EMBL" id="MCI0125426.1"/>
    </source>
</evidence>
<dbReference type="InterPro" id="IPR046450">
    <property type="entry name" value="PA_dom_sf"/>
</dbReference>
<name>A0AA41UEF4_9HYPH</name>
<dbReference type="RefSeq" id="WP_281734660.1">
    <property type="nucleotide sequence ID" value="NZ_JAKETQ010000001.1"/>
</dbReference>
<dbReference type="SUPFAM" id="SSF53187">
    <property type="entry name" value="Zn-dependent exopeptidases"/>
    <property type="match status" value="1"/>
</dbReference>
<evidence type="ECO:0000259" key="1">
    <source>
        <dbReference type="Pfam" id="PF04389"/>
    </source>
</evidence>
<feature type="domain" description="Peptidase M28" evidence="1">
    <location>
        <begin position="223"/>
        <end position="421"/>
    </location>
</feature>
<dbReference type="PANTHER" id="PTHR10404:SF46">
    <property type="entry name" value="VACUOLAR PROTEIN SORTING-ASSOCIATED PROTEIN 70"/>
    <property type="match status" value="1"/>
</dbReference>
<dbReference type="PANTHER" id="PTHR10404">
    <property type="entry name" value="N-ACETYLATED-ALPHA-LINKED ACIDIC DIPEPTIDASE"/>
    <property type="match status" value="1"/>
</dbReference>
<accession>A0AA41UEF4</accession>
<dbReference type="AlphaFoldDB" id="A0AA41UEF4"/>
<comment type="caution">
    <text evidence="2">The sequence shown here is derived from an EMBL/GenBank/DDBJ whole genome shotgun (WGS) entry which is preliminary data.</text>
</comment>
<protein>
    <submittedName>
        <fullName evidence="2">M28 family peptidase</fullName>
    </submittedName>
</protein>
<gene>
    <name evidence="2" type="ORF">ML536_01150</name>
</gene>
<dbReference type="EMBL" id="JALAZD010000001">
    <property type="protein sequence ID" value="MCI0125426.1"/>
    <property type="molecule type" value="Genomic_DNA"/>
</dbReference>
<dbReference type="InterPro" id="IPR007484">
    <property type="entry name" value="Peptidase_M28"/>
</dbReference>
<dbReference type="Gene3D" id="3.50.30.30">
    <property type="match status" value="1"/>
</dbReference>
<dbReference type="Proteomes" id="UP001156140">
    <property type="component" value="Unassembled WGS sequence"/>
</dbReference>
<dbReference type="Pfam" id="PF04389">
    <property type="entry name" value="Peptidase_M28"/>
    <property type="match status" value="1"/>
</dbReference>
<dbReference type="Gene3D" id="3.40.630.10">
    <property type="entry name" value="Zn peptidases"/>
    <property type="match status" value="1"/>
</dbReference>
<keyword evidence="3" id="KW-1185">Reference proteome</keyword>
<reference evidence="2" key="1">
    <citation type="submission" date="2022-03" db="EMBL/GenBank/DDBJ databases">
        <title>The complete genome sequence of a Methyloterrigena soli.</title>
        <authorList>
            <person name="Zi Z."/>
        </authorList>
    </citation>
    <scope>NUCLEOTIDE SEQUENCE</scope>
    <source>
        <strain evidence="2">M48</strain>
    </source>
</reference>
<dbReference type="SUPFAM" id="SSF52025">
    <property type="entry name" value="PA domain"/>
    <property type="match status" value="1"/>
</dbReference>